<reference evidence="1 2" key="2">
    <citation type="submission" date="2019-02" db="EMBL/GenBank/DDBJ databases">
        <title>'Lichenibacterium ramalinii' gen. nov. sp. nov., 'Lichenibacterium minor' gen. nov. sp. nov.</title>
        <authorList>
            <person name="Pankratov T."/>
        </authorList>
    </citation>
    <scope>NUCLEOTIDE SEQUENCE [LARGE SCALE GENOMIC DNA]</scope>
    <source>
        <strain evidence="1 2">RmlP001</strain>
    </source>
</reference>
<reference evidence="1 2" key="1">
    <citation type="submission" date="2018-09" db="EMBL/GenBank/DDBJ databases">
        <authorList>
            <person name="Grouzdev D.S."/>
            <person name="Krutkina M.S."/>
        </authorList>
    </citation>
    <scope>NUCLEOTIDE SEQUENCE [LARGE SCALE GENOMIC DNA]</scope>
    <source>
        <strain evidence="1 2">RmlP001</strain>
    </source>
</reference>
<keyword evidence="2" id="KW-1185">Reference proteome</keyword>
<evidence type="ECO:0000313" key="1">
    <source>
        <dbReference type="EMBL" id="RYB07048.1"/>
    </source>
</evidence>
<name>A0A4V1RJ46_9HYPH</name>
<dbReference type="Proteomes" id="UP000289411">
    <property type="component" value="Unassembled WGS sequence"/>
</dbReference>
<sequence>MSAGFDPEAVVDAMAPLLGLAVPAEARPAVVANLALAAAMAALVLEDPVGDHAEPAPVFTPAGARP</sequence>
<dbReference type="Pfam" id="PF13318">
    <property type="entry name" value="AtzG-like"/>
    <property type="match status" value="1"/>
</dbReference>
<dbReference type="AlphaFoldDB" id="A0A4V1RJ46"/>
<dbReference type="InterPro" id="IPR025148">
    <property type="entry name" value="AtzG-like"/>
</dbReference>
<accession>A0A4V1RJ46</accession>
<comment type="caution">
    <text evidence="1">The sequence shown here is derived from an EMBL/GenBank/DDBJ whole genome shotgun (WGS) entry which is preliminary data.</text>
</comment>
<gene>
    <name evidence="1" type="ORF">D3272_02925</name>
</gene>
<dbReference type="EMBL" id="QYBC01000002">
    <property type="protein sequence ID" value="RYB07048.1"/>
    <property type="molecule type" value="Genomic_DNA"/>
</dbReference>
<organism evidence="1 2">
    <name type="scientific">Lichenibacterium ramalinae</name>
    <dbReference type="NCBI Taxonomy" id="2316527"/>
    <lineage>
        <taxon>Bacteria</taxon>
        <taxon>Pseudomonadati</taxon>
        <taxon>Pseudomonadota</taxon>
        <taxon>Alphaproteobacteria</taxon>
        <taxon>Hyphomicrobiales</taxon>
        <taxon>Lichenihabitantaceae</taxon>
        <taxon>Lichenibacterium</taxon>
    </lineage>
</organism>
<dbReference type="RefSeq" id="WP_129217591.1">
    <property type="nucleotide sequence ID" value="NZ_QYBC01000002.1"/>
</dbReference>
<proteinExistence type="predicted"/>
<protein>
    <submittedName>
        <fullName evidence="1">DUF4089 domain-containing protein</fullName>
    </submittedName>
</protein>
<evidence type="ECO:0000313" key="2">
    <source>
        <dbReference type="Proteomes" id="UP000289411"/>
    </source>
</evidence>